<dbReference type="RefSeq" id="WP_347342202.1">
    <property type="nucleotide sequence ID" value="NZ_CP030057.1"/>
</dbReference>
<reference evidence="1" key="1">
    <citation type="journal article" date="2014" name="Int. J. Syst. Evol. Microbiol.">
        <title>Complete genome sequence of Corynebacterium casei LMG S-19264T (=DSM 44701T), isolated from a smear-ripened cheese.</title>
        <authorList>
            <consortium name="US DOE Joint Genome Institute (JGI-PGF)"/>
            <person name="Walter F."/>
            <person name="Albersmeier A."/>
            <person name="Kalinowski J."/>
            <person name="Ruckert C."/>
        </authorList>
    </citation>
    <scope>NUCLEOTIDE SEQUENCE</scope>
    <source>
        <strain evidence="1">CGMCC 1.15034</strain>
    </source>
</reference>
<dbReference type="Proteomes" id="UP000625079">
    <property type="component" value="Unassembled WGS sequence"/>
</dbReference>
<organism evidence="1 2">
    <name type="scientific">Bradyrhizobium guangdongense</name>
    <dbReference type="NCBI Taxonomy" id="1325090"/>
    <lineage>
        <taxon>Bacteria</taxon>
        <taxon>Pseudomonadati</taxon>
        <taxon>Pseudomonadota</taxon>
        <taxon>Alphaproteobacteria</taxon>
        <taxon>Hyphomicrobiales</taxon>
        <taxon>Nitrobacteraceae</taxon>
        <taxon>Bradyrhizobium</taxon>
    </lineage>
</organism>
<dbReference type="AlphaFoldDB" id="A0AA87WG43"/>
<name>A0AA87WG43_9BRAD</name>
<gene>
    <name evidence="1" type="ORF">GCM10010987_73260</name>
</gene>
<comment type="caution">
    <text evidence="1">The sequence shown here is derived from an EMBL/GenBank/DDBJ whole genome shotgun (WGS) entry which is preliminary data.</text>
</comment>
<reference evidence="1" key="2">
    <citation type="submission" date="2022-12" db="EMBL/GenBank/DDBJ databases">
        <authorList>
            <person name="Sun Q."/>
            <person name="Zhou Y."/>
        </authorList>
    </citation>
    <scope>NUCLEOTIDE SEQUENCE</scope>
    <source>
        <strain evidence="1">CGMCC 1.15034</strain>
    </source>
</reference>
<proteinExistence type="predicted"/>
<evidence type="ECO:0000313" key="2">
    <source>
        <dbReference type="Proteomes" id="UP000625079"/>
    </source>
</evidence>
<dbReference type="EMBL" id="BMHC01000029">
    <property type="protein sequence ID" value="GGI33213.1"/>
    <property type="molecule type" value="Genomic_DNA"/>
</dbReference>
<evidence type="ECO:0000313" key="1">
    <source>
        <dbReference type="EMBL" id="GGI33213.1"/>
    </source>
</evidence>
<accession>A0AA87WG43</accession>
<sequence length="81" mass="8383">MFGCWAVLVEPLAAGDCAWLLPDAGGLAFCVWVLDGVGELVCAWFEGVAVWLAGGLVCAWLVDVADPGACVVLVVVFGLDD</sequence>
<protein>
    <submittedName>
        <fullName evidence="1">Uncharacterized protein</fullName>
    </submittedName>
</protein>